<dbReference type="InterPro" id="IPR050816">
    <property type="entry name" value="Flavin-dep_Halogenase_NPB"/>
</dbReference>
<evidence type="ECO:0000256" key="1">
    <source>
        <dbReference type="ARBA" id="ARBA00005706"/>
    </source>
</evidence>
<dbReference type="InterPro" id="IPR036188">
    <property type="entry name" value="FAD/NAD-bd_sf"/>
</dbReference>
<dbReference type="Gene3D" id="3.50.50.60">
    <property type="entry name" value="FAD/NAD(P)-binding domain"/>
    <property type="match status" value="1"/>
</dbReference>
<keyword evidence="4" id="KW-1185">Reference proteome</keyword>
<dbReference type="EMBL" id="LFRF01000015">
    <property type="protein sequence ID" value="KND90010.1"/>
    <property type="molecule type" value="Genomic_DNA"/>
</dbReference>
<accession>A0A0L0N8A0</accession>
<dbReference type="AlphaFoldDB" id="A0A0L0N8A0"/>
<dbReference type="PANTHER" id="PTHR43747">
    <property type="entry name" value="FAD-BINDING PROTEIN"/>
    <property type="match status" value="1"/>
</dbReference>
<name>A0A0L0N8A0_TOLOC</name>
<reference evidence="3 4" key="1">
    <citation type="journal article" date="2015" name="BMC Genomics">
        <title>The genome of the truffle-parasite Tolypocladium ophioglossoides and the evolution of antifungal peptaibiotics.</title>
        <authorList>
            <person name="Quandt C.A."/>
            <person name="Bushley K.E."/>
            <person name="Spatafora J.W."/>
        </authorList>
    </citation>
    <scope>NUCLEOTIDE SEQUENCE [LARGE SCALE GENOMIC DNA]</scope>
    <source>
        <strain evidence="3 4">CBS 100239</strain>
    </source>
</reference>
<feature type="non-terminal residue" evidence="3">
    <location>
        <position position="1"/>
    </location>
</feature>
<comment type="caution">
    <text evidence="3">The sequence shown here is derived from an EMBL/GenBank/DDBJ whole genome shotgun (WGS) entry which is preliminary data.</text>
</comment>
<comment type="similarity">
    <text evidence="1">Belongs to the flavin-dependent halogenase family.</text>
</comment>
<evidence type="ECO:0000313" key="4">
    <source>
        <dbReference type="Proteomes" id="UP000036947"/>
    </source>
</evidence>
<dbReference type="GO" id="GO:0016491">
    <property type="term" value="F:oxidoreductase activity"/>
    <property type="evidence" value="ECO:0007669"/>
    <property type="project" value="UniProtKB-KW"/>
</dbReference>
<gene>
    <name evidence="3" type="ORF">TOPH_05395</name>
</gene>
<evidence type="ECO:0000313" key="3">
    <source>
        <dbReference type="EMBL" id="KND90010.1"/>
    </source>
</evidence>
<organism evidence="3 4">
    <name type="scientific">Tolypocladium ophioglossoides (strain CBS 100239)</name>
    <name type="common">Snaketongue truffleclub</name>
    <name type="synonym">Elaphocordyceps ophioglossoides</name>
    <dbReference type="NCBI Taxonomy" id="1163406"/>
    <lineage>
        <taxon>Eukaryota</taxon>
        <taxon>Fungi</taxon>
        <taxon>Dikarya</taxon>
        <taxon>Ascomycota</taxon>
        <taxon>Pezizomycotina</taxon>
        <taxon>Sordariomycetes</taxon>
        <taxon>Hypocreomycetidae</taxon>
        <taxon>Hypocreales</taxon>
        <taxon>Ophiocordycipitaceae</taxon>
        <taxon>Tolypocladium</taxon>
    </lineage>
</organism>
<dbReference type="OrthoDB" id="3340390at2759"/>
<proteinExistence type="inferred from homology"/>
<protein>
    <submittedName>
        <fullName evidence="3">Tryptophan 2-halogenase</fullName>
    </submittedName>
</protein>
<dbReference type="Proteomes" id="UP000036947">
    <property type="component" value="Unassembled WGS sequence"/>
</dbReference>
<evidence type="ECO:0000256" key="2">
    <source>
        <dbReference type="ARBA" id="ARBA00023002"/>
    </source>
</evidence>
<sequence>HPLESAVVAIDNTPSPQRPTLLQLVAKTATLGRLSHRKLMSCFSNTSATAASKTFGATKVREIQFVPDKTPHGASDPPSPGRPVSATWCHKDGSTRAIRFEYLVDESGSSGLVSTKYLKNRRYNQGLNIANWGYWKGSDVYGVGTFSEGRPCFEALKGKATNDDWVWFIPLHDVTHYAGIVQMRDMAVAKRQSDSPSSKEFCTQSLNLVPGIKNLLSNAEPVSDVKSASDWSYSTSSHAFPYMHIAGDAGASIDPFFSSDDDHLAFAGGLSPAVTIATGIRGEYAEATAASWHNKKTPESYTPFLLVFVSALKQIRSQDKPVPSDVDEESFDRAFDLFRPGRDLQNRRALFPWLRSGFLGTEGGAHPKLKKRGLDADANNEHTQKPSQSFNRVLLRKNAKFWTP</sequence>
<keyword evidence="2" id="KW-0560">Oxidoreductase</keyword>
<dbReference type="PANTHER" id="PTHR43747:SF5">
    <property type="entry name" value="FAD-BINDING DOMAIN-CONTAINING PROTEIN"/>
    <property type="match status" value="1"/>
</dbReference>